<dbReference type="Proteomes" id="UP000824179">
    <property type="component" value="Unassembled WGS sequence"/>
</dbReference>
<evidence type="ECO:0000313" key="2">
    <source>
        <dbReference type="EMBL" id="HIR39718.1"/>
    </source>
</evidence>
<organism evidence="2 3">
    <name type="scientific">Candidatus Coproplasma stercoripullorum</name>
    <dbReference type="NCBI Taxonomy" id="2840751"/>
    <lineage>
        <taxon>Bacteria</taxon>
        <taxon>Bacillati</taxon>
        <taxon>Bacillota</taxon>
        <taxon>Clostridia</taxon>
        <taxon>Eubacteriales</taxon>
        <taxon>Candidatus Coproplasma</taxon>
    </lineage>
</organism>
<reference evidence="2" key="1">
    <citation type="submission" date="2020-10" db="EMBL/GenBank/DDBJ databases">
        <authorList>
            <person name="Gilroy R."/>
        </authorList>
    </citation>
    <scope>NUCLEOTIDE SEQUENCE</scope>
    <source>
        <strain evidence="2">ChiW25-3613</strain>
    </source>
</reference>
<dbReference type="Gene3D" id="2.60.40.4270">
    <property type="entry name" value="Listeria-Bacteroides repeat domain"/>
    <property type="match status" value="1"/>
</dbReference>
<dbReference type="InterPro" id="IPR042229">
    <property type="entry name" value="Listeria/Bacterioides_rpt_sf"/>
</dbReference>
<comment type="caution">
    <text evidence="2">The sequence shown here is derived from an EMBL/GenBank/DDBJ whole genome shotgun (WGS) entry which is preliminary data.</text>
</comment>
<name>A0A9D1AG58_9FIRM</name>
<dbReference type="GO" id="GO:0030313">
    <property type="term" value="C:cell envelope"/>
    <property type="evidence" value="ECO:0007669"/>
    <property type="project" value="UniProtKB-SubCell"/>
</dbReference>
<dbReference type="EMBL" id="DVHB01000082">
    <property type="protein sequence ID" value="HIR39718.1"/>
    <property type="molecule type" value="Genomic_DNA"/>
</dbReference>
<reference evidence="2" key="2">
    <citation type="journal article" date="2021" name="PeerJ">
        <title>Extensive microbial diversity within the chicken gut microbiome revealed by metagenomics and culture.</title>
        <authorList>
            <person name="Gilroy R."/>
            <person name="Ravi A."/>
            <person name="Getino M."/>
            <person name="Pursley I."/>
            <person name="Horton D.L."/>
            <person name="Alikhan N.F."/>
            <person name="Baker D."/>
            <person name="Gharbi K."/>
            <person name="Hall N."/>
            <person name="Watson M."/>
            <person name="Adriaenssens E.M."/>
            <person name="Foster-Nyarko E."/>
            <person name="Jarju S."/>
            <person name="Secka A."/>
            <person name="Antonio M."/>
            <person name="Oren A."/>
            <person name="Chaudhuri R.R."/>
            <person name="La Ragione R."/>
            <person name="Hildebrand F."/>
            <person name="Pallen M.J."/>
        </authorList>
    </citation>
    <scope>NUCLEOTIDE SEQUENCE</scope>
    <source>
        <strain evidence="2">ChiW25-3613</strain>
    </source>
</reference>
<proteinExistence type="predicted"/>
<protein>
    <submittedName>
        <fullName evidence="2">InlB B-repeat-containing protein</fullName>
    </submittedName>
</protein>
<dbReference type="InterPro" id="IPR013378">
    <property type="entry name" value="InlB-like_B-rpt"/>
</dbReference>
<accession>A0A9D1AG58</accession>
<evidence type="ECO:0000313" key="3">
    <source>
        <dbReference type="Proteomes" id="UP000824179"/>
    </source>
</evidence>
<gene>
    <name evidence="2" type="ORF">IAB90_04965</name>
</gene>
<sequence length="273" mass="31874">MFGIDESLLWIYNKGAKMGGKYMKRRLCKILVATILMATTLMLSACSGCVRNEEWGYFTVKFYDDRETAYITGLTELGKQQRFLVIPEEVDGVKVSTIGERPLLQMWSSIGSADICSEKLEKVYFPTSVYIVAGSFRNSQNFTKALIITNEDVNGLDESWITRYYSSKEYLSFSSHSQEYNGRANVSYFYNYDIEENYGYYWIDDWDYGGKIEFIPPEPERKGYTFGGWYKESECINEWDFETDVLPEERTEINEEGEEEVVYQETKLYAKWV</sequence>
<dbReference type="AlphaFoldDB" id="A0A9D1AG58"/>
<evidence type="ECO:0000256" key="1">
    <source>
        <dbReference type="ARBA" id="ARBA00004196"/>
    </source>
</evidence>
<dbReference type="Pfam" id="PF09479">
    <property type="entry name" value="Flg_new"/>
    <property type="match status" value="1"/>
</dbReference>
<comment type="subcellular location">
    <subcellularLocation>
        <location evidence="1">Cell envelope</location>
    </subcellularLocation>
</comment>